<protein>
    <submittedName>
        <fullName evidence="1">Uncharacterized protein</fullName>
    </submittedName>
</protein>
<proteinExistence type="predicted"/>
<comment type="caution">
    <text evidence="1">The sequence shown here is derived from an EMBL/GenBank/DDBJ whole genome shotgun (WGS) entry which is preliminary data.</text>
</comment>
<accession>A0ACB7ZME0</accession>
<keyword evidence="2" id="KW-1185">Reference proteome</keyword>
<gene>
    <name evidence="1" type="ORF">Vadar_024513</name>
</gene>
<sequence>MGYKSPVESYLFNPEWGCLLQIFHSFPLIDQNYYGSSILLYKTELKQLGVIVDFEEATKAFAGVFKQQGALSSIKKDSVLRFLDCYKKLEGTTFKFPEDLKSCIRNVKWLRTRLSDYRVPKDCILFGPDWESISSISRLPFIDDSGNYNGDGIREYKKELKSMGAVLAFKDGYRFVADGLHLPRDPDNITPANVYSLLEYIRNLHEKKKPLPDSFLKKVSQKWLKTSAGYGLLMTACCSILIGILSYIKRTDHLLMKNIMAPRLSPTTNSST</sequence>
<dbReference type="EMBL" id="CM037159">
    <property type="protein sequence ID" value="KAH7866760.1"/>
    <property type="molecule type" value="Genomic_DNA"/>
</dbReference>
<name>A0ACB7ZME0_9ERIC</name>
<reference evidence="1 2" key="1">
    <citation type="journal article" date="2021" name="Hortic Res">
        <title>High-quality reference genome and annotation aids understanding of berry development for evergreen blueberry (Vaccinium darrowii).</title>
        <authorList>
            <person name="Yu J."/>
            <person name="Hulse-Kemp A.M."/>
            <person name="Babiker E."/>
            <person name="Staton M."/>
        </authorList>
    </citation>
    <scope>NUCLEOTIDE SEQUENCE [LARGE SCALE GENOMIC DNA]</scope>
    <source>
        <strain evidence="2">cv. NJ 8807/NJ 8810</strain>
        <tissue evidence="1">Young leaf</tissue>
    </source>
</reference>
<evidence type="ECO:0000313" key="2">
    <source>
        <dbReference type="Proteomes" id="UP000828048"/>
    </source>
</evidence>
<dbReference type="Proteomes" id="UP000828048">
    <property type="component" value="Chromosome 9"/>
</dbReference>
<evidence type="ECO:0000313" key="1">
    <source>
        <dbReference type="EMBL" id="KAH7866760.1"/>
    </source>
</evidence>
<organism evidence="1 2">
    <name type="scientific">Vaccinium darrowii</name>
    <dbReference type="NCBI Taxonomy" id="229202"/>
    <lineage>
        <taxon>Eukaryota</taxon>
        <taxon>Viridiplantae</taxon>
        <taxon>Streptophyta</taxon>
        <taxon>Embryophyta</taxon>
        <taxon>Tracheophyta</taxon>
        <taxon>Spermatophyta</taxon>
        <taxon>Magnoliopsida</taxon>
        <taxon>eudicotyledons</taxon>
        <taxon>Gunneridae</taxon>
        <taxon>Pentapetalae</taxon>
        <taxon>asterids</taxon>
        <taxon>Ericales</taxon>
        <taxon>Ericaceae</taxon>
        <taxon>Vaccinioideae</taxon>
        <taxon>Vaccinieae</taxon>
        <taxon>Vaccinium</taxon>
    </lineage>
</organism>